<keyword evidence="1" id="KW-0805">Transcription regulation</keyword>
<dbReference type="Pfam" id="PF17939">
    <property type="entry name" value="TetR_C_30"/>
    <property type="match status" value="1"/>
</dbReference>
<feature type="domain" description="HTH tetR-type" evidence="6">
    <location>
        <begin position="24"/>
        <end position="84"/>
    </location>
</feature>
<protein>
    <submittedName>
        <fullName evidence="7">TetR family transcriptional regulator</fullName>
    </submittedName>
</protein>
<dbReference type="InterPro" id="IPR023772">
    <property type="entry name" value="DNA-bd_HTH_TetR-type_CS"/>
</dbReference>
<organism evidence="7 8">
    <name type="scientific">Reyranella humidisoli</name>
    <dbReference type="NCBI Taxonomy" id="2849149"/>
    <lineage>
        <taxon>Bacteria</taxon>
        <taxon>Pseudomonadati</taxon>
        <taxon>Pseudomonadota</taxon>
        <taxon>Alphaproteobacteria</taxon>
        <taxon>Hyphomicrobiales</taxon>
        <taxon>Reyranellaceae</taxon>
        <taxon>Reyranella</taxon>
    </lineage>
</organism>
<dbReference type="EMBL" id="JAHOPB010000002">
    <property type="protein sequence ID" value="MBU8876723.1"/>
    <property type="molecule type" value="Genomic_DNA"/>
</dbReference>
<evidence type="ECO:0000256" key="2">
    <source>
        <dbReference type="ARBA" id="ARBA00023125"/>
    </source>
</evidence>
<feature type="region of interest" description="Disordered" evidence="5">
    <location>
        <begin position="1"/>
        <end position="23"/>
    </location>
</feature>
<keyword evidence="2 4" id="KW-0238">DNA-binding</keyword>
<evidence type="ECO:0000259" key="6">
    <source>
        <dbReference type="PROSITE" id="PS50977"/>
    </source>
</evidence>
<reference evidence="7 8" key="1">
    <citation type="submission" date="2021-06" db="EMBL/GenBank/DDBJ databases">
        <authorList>
            <person name="Lee D.H."/>
        </authorList>
    </citation>
    <scope>NUCLEOTIDE SEQUENCE [LARGE SCALE GENOMIC DNA]</scope>
    <source>
        <strain evidence="7 8">MMS21-HV4-11</strain>
    </source>
</reference>
<keyword evidence="8" id="KW-1185">Reference proteome</keyword>
<evidence type="ECO:0000256" key="3">
    <source>
        <dbReference type="ARBA" id="ARBA00023163"/>
    </source>
</evidence>
<dbReference type="InterPro" id="IPR001647">
    <property type="entry name" value="HTH_TetR"/>
</dbReference>
<dbReference type="PROSITE" id="PS50977">
    <property type="entry name" value="HTH_TETR_2"/>
    <property type="match status" value="1"/>
</dbReference>
<comment type="caution">
    <text evidence="7">The sequence shown here is derived from an EMBL/GenBank/DDBJ whole genome shotgun (WGS) entry which is preliminary data.</text>
</comment>
<dbReference type="InterPro" id="IPR041586">
    <property type="entry name" value="PsrA_TetR_C"/>
</dbReference>
<dbReference type="Proteomes" id="UP000727907">
    <property type="component" value="Unassembled WGS sequence"/>
</dbReference>
<feature type="compositionally biased region" description="Basic residues" evidence="5">
    <location>
        <begin position="1"/>
        <end position="22"/>
    </location>
</feature>
<evidence type="ECO:0000313" key="7">
    <source>
        <dbReference type="EMBL" id="MBU8876723.1"/>
    </source>
</evidence>
<evidence type="ECO:0000256" key="1">
    <source>
        <dbReference type="ARBA" id="ARBA00023015"/>
    </source>
</evidence>
<sequence>MARQTIGKKKTQRAATPRRRATRPNLPERILDVAEELFGRVGYGGTTTRAIASRARVNVGQLHYYFESKRAIFEAVVARHGTEVTERRRQLLLEAQARYPRGIVPLDVLVDALVRPLLMAEPRAGSQRRTSMQMHARLFTDPDDTASIVRADIYDETNALYVEAIQRALPKIPAKTLYWRYYFMMGAYVWTLLQPGRLESISQGRCDPADMETAIREIVPFVCAGLAAPVER</sequence>
<proteinExistence type="predicted"/>
<dbReference type="PROSITE" id="PS01081">
    <property type="entry name" value="HTH_TETR_1"/>
    <property type="match status" value="1"/>
</dbReference>
<keyword evidence="3" id="KW-0804">Transcription</keyword>
<evidence type="ECO:0000256" key="4">
    <source>
        <dbReference type="PROSITE-ProRule" id="PRU00335"/>
    </source>
</evidence>
<dbReference type="Pfam" id="PF00440">
    <property type="entry name" value="TetR_N"/>
    <property type="match status" value="1"/>
</dbReference>
<evidence type="ECO:0000256" key="5">
    <source>
        <dbReference type="SAM" id="MobiDB-lite"/>
    </source>
</evidence>
<name>A0ABS6IU30_9HYPH</name>
<accession>A0ABS6IU30</accession>
<feature type="DNA-binding region" description="H-T-H motif" evidence="4">
    <location>
        <begin position="47"/>
        <end position="66"/>
    </location>
</feature>
<dbReference type="RefSeq" id="WP_216965736.1">
    <property type="nucleotide sequence ID" value="NZ_JAHOPB010000002.1"/>
</dbReference>
<dbReference type="PANTHER" id="PTHR30055:SF234">
    <property type="entry name" value="HTH-TYPE TRANSCRIPTIONAL REGULATOR BETI"/>
    <property type="match status" value="1"/>
</dbReference>
<dbReference type="InterPro" id="IPR050109">
    <property type="entry name" value="HTH-type_TetR-like_transc_reg"/>
</dbReference>
<evidence type="ECO:0000313" key="8">
    <source>
        <dbReference type="Proteomes" id="UP000727907"/>
    </source>
</evidence>
<dbReference type="PANTHER" id="PTHR30055">
    <property type="entry name" value="HTH-TYPE TRANSCRIPTIONAL REGULATOR RUTR"/>
    <property type="match status" value="1"/>
</dbReference>
<gene>
    <name evidence="7" type="ORF">KQ910_23310</name>
</gene>